<keyword evidence="8 10" id="KW-0460">Magnesium</keyword>
<protein>
    <recommendedName>
        <fullName evidence="10">tRNA dimethylallyltransferase</fullName>
        <ecNumber evidence="10">2.5.1.75</ecNumber>
    </recommendedName>
    <alternativeName>
        <fullName evidence="10">Dimethylallyl diphosphate:tRNA dimethylallyltransferase</fullName>
        <shortName evidence="10">DMAPP:tRNA dimethylallyltransferase</shortName>
        <shortName evidence="10">DMATase</shortName>
    </alternativeName>
    <alternativeName>
        <fullName evidence="10">Isopentenyl-diphosphate:tRNA isopentenyltransferase</fullName>
        <shortName evidence="10">IPP transferase</shortName>
        <shortName evidence="10">IPPT</shortName>
        <shortName evidence="10">IPTase</shortName>
    </alternativeName>
</protein>
<keyword evidence="5 10" id="KW-0819">tRNA processing</keyword>
<evidence type="ECO:0000256" key="8">
    <source>
        <dbReference type="ARBA" id="ARBA00022842"/>
    </source>
</evidence>
<evidence type="ECO:0000256" key="7">
    <source>
        <dbReference type="ARBA" id="ARBA00022840"/>
    </source>
</evidence>
<evidence type="ECO:0000256" key="11">
    <source>
        <dbReference type="RuleBase" id="RU003783"/>
    </source>
</evidence>
<dbReference type="SUPFAM" id="SSF52540">
    <property type="entry name" value="P-loop containing nucleoside triphosphate hydrolases"/>
    <property type="match status" value="2"/>
</dbReference>
<dbReference type="RefSeq" id="WP_078807283.1">
    <property type="nucleotide sequence ID" value="NZ_FUXI01000013.1"/>
</dbReference>
<evidence type="ECO:0000256" key="13">
    <source>
        <dbReference type="RuleBase" id="RU003785"/>
    </source>
</evidence>
<accession>A0A1T4N8J4</accession>
<evidence type="ECO:0000256" key="4">
    <source>
        <dbReference type="ARBA" id="ARBA00022679"/>
    </source>
</evidence>
<dbReference type="Pfam" id="PF01715">
    <property type="entry name" value="IPPT"/>
    <property type="match status" value="1"/>
</dbReference>
<feature type="site" description="Interaction with substrate tRNA" evidence="10">
    <location>
        <position position="102"/>
    </location>
</feature>
<comment type="cofactor">
    <cofactor evidence="1 10">
        <name>Mg(2+)</name>
        <dbReference type="ChEBI" id="CHEBI:18420"/>
    </cofactor>
</comment>
<sequence length="307" mass="35296">MSKAKIIAIVGPTAVGKTALGIELAQRFNGEIISGDSLQVYKRLDIGTAKATSEEQNQAIHHLIDVREINENYSASDFQHSAKALIEEITARKRLPIVVGGTGLYIQSLLEDYSLGGVHHFPHVREKYEKYLEENGKTALWELLYKKDVKSAEMTHENNTRRIIRALEVLENTGKSIVQADGTTDLDLYQSKIFGLTTKRELLYERINLRVKQMQENGLLEEARFLYENYPNAQAAAGIGYKEFFPYFKGEITLDMAIEKVQQHSRNYAKRQLTWFRNRMNTEWFDLVENGEEKEKLFQEVEQFLAL</sequence>
<keyword evidence="7 10" id="KW-0067">ATP-binding</keyword>
<comment type="subunit">
    <text evidence="10">Monomer.</text>
</comment>
<comment type="function">
    <text evidence="2 10 12">Catalyzes the transfer of a dimethylallyl group onto the adenine at position 37 in tRNAs that read codons beginning with uridine, leading to the formation of N6-(dimethylallyl)adenosine (i(6)A).</text>
</comment>
<dbReference type="AlphaFoldDB" id="A0A1T4N8J4"/>
<dbReference type="PANTHER" id="PTHR11088:SF60">
    <property type="entry name" value="TRNA DIMETHYLALLYLTRANSFERASE"/>
    <property type="match status" value="1"/>
</dbReference>
<evidence type="ECO:0000256" key="2">
    <source>
        <dbReference type="ARBA" id="ARBA00003213"/>
    </source>
</evidence>
<dbReference type="GO" id="GO:0006400">
    <property type="term" value="P:tRNA modification"/>
    <property type="evidence" value="ECO:0007669"/>
    <property type="project" value="TreeGrafter"/>
</dbReference>
<dbReference type="GO" id="GO:0052381">
    <property type="term" value="F:tRNA dimethylallyltransferase activity"/>
    <property type="evidence" value="ECO:0007669"/>
    <property type="project" value="UniProtKB-UniRule"/>
</dbReference>
<dbReference type="EC" id="2.5.1.75" evidence="10"/>
<reference evidence="14 15" key="1">
    <citation type="submission" date="2017-02" db="EMBL/GenBank/DDBJ databases">
        <authorList>
            <person name="Peterson S.W."/>
        </authorList>
    </citation>
    <scope>NUCLEOTIDE SEQUENCE [LARGE SCALE GENOMIC DNA]</scope>
    <source>
        <strain evidence="14 15">ATCC BAA-1030</strain>
    </source>
</reference>
<dbReference type="HAMAP" id="MF_00185">
    <property type="entry name" value="IPP_trans"/>
    <property type="match status" value="1"/>
</dbReference>
<name>A0A1T4N8J4_9ENTE</name>
<dbReference type="Gene3D" id="1.10.20.140">
    <property type="match status" value="1"/>
</dbReference>
<dbReference type="STRING" id="263852.SAMN02745116_01349"/>
<dbReference type="PANTHER" id="PTHR11088">
    <property type="entry name" value="TRNA DIMETHYLALLYLTRANSFERASE"/>
    <property type="match status" value="1"/>
</dbReference>
<feature type="binding site" evidence="10">
    <location>
        <begin position="11"/>
        <end position="18"/>
    </location>
    <ligand>
        <name>ATP</name>
        <dbReference type="ChEBI" id="CHEBI:30616"/>
    </ligand>
</feature>
<organism evidence="14 15">
    <name type="scientific">Pilibacter termitis</name>
    <dbReference type="NCBI Taxonomy" id="263852"/>
    <lineage>
        <taxon>Bacteria</taxon>
        <taxon>Bacillati</taxon>
        <taxon>Bacillota</taxon>
        <taxon>Bacilli</taxon>
        <taxon>Lactobacillales</taxon>
        <taxon>Enterococcaceae</taxon>
        <taxon>Pilibacter</taxon>
    </lineage>
</organism>
<evidence type="ECO:0000256" key="1">
    <source>
        <dbReference type="ARBA" id="ARBA00001946"/>
    </source>
</evidence>
<dbReference type="Gene3D" id="3.40.50.300">
    <property type="entry name" value="P-loop containing nucleotide triphosphate hydrolases"/>
    <property type="match status" value="1"/>
</dbReference>
<evidence type="ECO:0000256" key="9">
    <source>
        <dbReference type="ARBA" id="ARBA00049563"/>
    </source>
</evidence>
<evidence type="ECO:0000256" key="6">
    <source>
        <dbReference type="ARBA" id="ARBA00022741"/>
    </source>
</evidence>
<dbReference type="GO" id="GO:0005524">
    <property type="term" value="F:ATP binding"/>
    <property type="evidence" value="ECO:0007669"/>
    <property type="project" value="UniProtKB-UniRule"/>
</dbReference>
<dbReference type="CDD" id="cd02019">
    <property type="entry name" value="NK"/>
    <property type="match status" value="1"/>
</dbReference>
<dbReference type="NCBIfam" id="TIGR00174">
    <property type="entry name" value="miaA"/>
    <property type="match status" value="1"/>
</dbReference>
<evidence type="ECO:0000256" key="3">
    <source>
        <dbReference type="ARBA" id="ARBA00005842"/>
    </source>
</evidence>
<comment type="catalytic activity">
    <reaction evidence="9 10 11">
        <text>adenosine(37) in tRNA + dimethylallyl diphosphate = N(6)-dimethylallyladenosine(37) in tRNA + diphosphate</text>
        <dbReference type="Rhea" id="RHEA:26482"/>
        <dbReference type="Rhea" id="RHEA-COMP:10162"/>
        <dbReference type="Rhea" id="RHEA-COMP:10375"/>
        <dbReference type="ChEBI" id="CHEBI:33019"/>
        <dbReference type="ChEBI" id="CHEBI:57623"/>
        <dbReference type="ChEBI" id="CHEBI:74411"/>
        <dbReference type="ChEBI" id="CHEBI:74415"/>
        <dbReference type="EC" id="2.5.1.75"/>
    </reaction>
</comment>
<feature type="site" description="Interaction with substrate tRNA" evidence="10">
    <location>
        <position position="125"/>
    </location>
</feature>
<dbReference type="OrthoDB" id="9776390at2"/>
<keyword evidence="6 10" id="KW-0547">Nucleotide-binding</keyword>
<keyword evidence="15" id="KW-1185">Reference proteome</keyword>
<gene>
    <name evidence="10" type="primary">miaA</name>
    <name evidence="14" type="ORF">SAMN02745116_01349</name>
</gene>
<evidence type="ECO:0000313" key="14">
    <source>
        <dbReference type="EMBL" id="SJZ75620.1"/>
    </source>
</evidence>
<keyword evidence="4 10" id="KW-0808">Transferase</keyword>
<evidence type="ECO:0000256" key="10">
    <source>
        <dbReference type="HAMAP-Rule" id="MF_00185"/>
    </source>
</evidence>
<evidence type="ECO:0000313" key="15">
    <source>
        <dbReference type="Proteomes" id="UP000190328"/>
    </source>
</evidence>
<evidence type="ECO:0000256" key="12">
    <source>
        <dbReference type="RuleBase" id="RU003784"/>
    </source>
</evidence>
<dbReference type="InterPro" id="IPR018022">
    <property type="entry name" value="IPT"/>
</dbReference>
<comment type="similarity">
    <text evidence="3 10 13">Belongs to the IPP transferase family.</text>
</comment>
<dbReference type="InterPro" id="IPR027417">
    <property type="entry name" value="P-loop_NTPase"/>
</dbReference>
<dbReference type="EMBL" id="FUXI01000013">
    <property type="protein sequence ID" value="SJZ75620.1"/>
    <property type="molecule type" value="Genomic_DNA"/>
</dbReference>
<dbReference type="InterPro" id="IPR039657">
    <property type="entry name" value="Dimethylallyltransferase"/>
</dbReference>
<comment type="caution">
    <text evidence="10">Lacks conserved residue(s) required for the propagation of feature annotation.</text>
</comment>
<dbReference type="Proteomes" id="UP000190328">
    <property type="component" value="Unassembled WGS sequence"/>
</dbReference>
<proteinExistence type="inferred from homology"/>
<evidence type="ECO:0000256" key="5">
    <source>
        <dbReference type="ARBA" id="ARBA00022694"/>
    </source>
</evidence>
<feature type="region of interest" description="Interaction with substrate tRNA" evidence="10">
    <location>
        <begin position="36"/>
        <end position="39"/>
    </location>
</feature>
<feature type="binding site" evidence="10">
    <location>
        <begin position="13"/>
        <end position="18"/>
    </location>
    <ligand>
        <name>substrate</name>
    </ligand>
</feature>